<name>A0A7J7N9F3_9MAGN</name>
<feature type="region of interest" description="Disordered" evidence="1">
    <location>
        <begin position="129"/>
        <end position="157"/>
    </location>
</feature>
<dbReference type="AlphaFoldDB" id="A0A7J7N9F3"/>
<feature type="region of interest" description="Disordered" evidence="1">
    <location>
        <begin position="176"/>
        <end position="201"/>
    </location>
</feature>
<dbReference type="EMBL" id="JACGCM010000973">
    <property type="protein sequence ID" value="KAF6163518.1"/>
    <property type="molecule type" value="Genomic_DNA"/>
</dbReference>
<accession>A0A7J7N9F3</accession>
<dbReference type="Proteomes" id="UP000541444">
    <property type="component" value="Unassembled WGS sequence"/>
</dbReference>
<keyword evidence="3" id="KW-1185">Reference proteome</keyword>
<organism evidence="2 3">
    <name type="scientific">Kingdonia uniflora</name>
    <dbReference type="NCBI Taxonomy" id="39325"/>
    <lineage>
        <taxon>Eukaryota</taxon>
        <taxon>Viridiplantae</taxon>
        <taxon>Streptophyta</taxon>
        <taxon>Embryophyta</taxon>
        <taxon>Tracheophyta</taxon>
        <taxon>Spermatophyta</taxon>
        <taxon>Magnoliopsida</taxon>
        <taxon>Ranunculales</taxon>
        <taxon>Circaeasteraceae</taxon>
        <taxon>Kingdonia</taxon>
    </lineage>
</organism>
<feature type="compositionally biased region" description="Polar residues" evidence="1">
    <location>
        <begin position="183"/>
        <end position="201"/>
    </location>
</feature>
<comment type="caution">
    <text evidence="2">The sequence shown here is derived from an EMBL/GenBank/DDBJ whole genome shotgun (WGS) entry which is preliminary data.</text>
</comment>
<proteinExistence type="predicted"/>
<reference evidence="2 3" key="1">
    <citation type="journal article" date="2020" name="IScience">
        <title>Genome Sequencing of the Endangered Kingdonia uniflora (Circaeasteraceae, Ranunculales) Reveals Potential Mechanisms of Evolutionary Specialization.</title>
        <authorList>
            <person name="Sun Y."/>
            <person name="Deng T."/>
            <person name="Zhang A."/>
            <person name="Moore M.J."/>
            <person name="Landis J.B."/>
            <person name="Lin N."/>
            <person name="Zhang H."/>
            <person name="Zhang X."/>
            <person name="Huang J."/>
            <person name="Zhang X."/>
            <person name="Sun H."/>
            <person name="Wang H."/>
        </authorList>
    </citation>
    <scope>NUCLEOTIDE SEQUENCE [LARGE SCALE GENOMIC DNA]</scope>
    <source>
        <strain evidence="2">TB1705</strain>
        <tissue evidence="2">Leaf</tissue>
    </source>
</reference>
<evidence type="ECO:0000313" key="2">
    <source>
        <dbReference type="EMBL" id="KAF6163518.1"/>
    </source>
</evidence>
<dbReference type="PANTHER" id="PTHR31973:SF187">
    <property type="entry name" value="MUTATOR TRANSPOSASE MUDRA PROTEIN"/>
    <property type="match status" value="1"/>
</dbReference>
<evidence type="ECO:0000256" key="1">
    <source>
        <dbReference type="SAM" id="MobiDB-lite"/>
    </source>
</evidence>
<protein>
    <submittedName>
        <fullName evidence="2">Uncharacterized protein</fullName>
    </submittedName>
</protein>
<sequence length="493" mass="55932">MNGVQLYVIVHFGGDIICPKIGSIVSYVGGSMKLTSLREHSSYEDFVTLLEETSEIYCENCKMYNFVHGCKCTISPVQNFTVMINMHKTNPGIPFHIWIVNDLRVPFQNSQNFIFDFCSLGKGLSTTKDTGSGKRLSTTKVGGPLPHNSFPDPELEYRGCPETSGRGLDPRRFEPFVDDDDVPQSNDSFKTIRTDVSPSNELSIPQSNVHLLNEPVLTNVPQSNEPFQTIPTNVPFSNEPCISQSSIHLSNEIVLTNVPSSNEPMLTNVPLSIEPKPIIGQTKTSGKFAEFVICVLYFNISYSISIMLSRIFLICSAEFRFEPQPEQVKNLLNFWFKSAAYIEDPYDFSKEFNIGDLYRDRIELKNHIRAYAVVNKFNLVHVLSKEYKIVMCGSFEHAYQLLTCYFEEVRLVDPDFVFDIQTTSCKNKRFTRCFWCFGPPEKTYKLLRPVVVIGQTFLKGRYCGTLLTAITIVPNNHIFLLAFSIIDSETTES</sequence>
<dbReference type="PANTHER" id="PTHR31973">
    <property type="entry name" value="POLYPROTEIN, PUTATIVE-RELATED"/>
    <property type="match status" value="1"/>
</dbReference>
<feature type="compositionally biased region" description="Polar residues" evidence="1">
    <location>
        <begin position="129"/>
        <end position="140"/>
    </location>
</feature>
<gene>
    <name evidence="2" type="ORF">GIB67_002523</name>
</gene>
<evidence type="ECO:0000313" key="3">
    <source>
        <dbReference type="Proteomes" id="UP000541444"/>
    </source>
</evidence>